<gene>
    <name evidence="1" type="ORF">H9632_16130</name>
</gene>
<dbReference type="RefSeq" id="WP_191705094.1">
    <property type="nucleotide sequence ID" value="NZ_JACSPW010000019.1"/>
</dbReference>
<organism evidence="1 2">
    <name type="scientific">Solibacillus merdavium</name>
    <dbReference type="NCBI Taxonomy" id="2762218"/>
    <lineage>
        <taxon>Bacteria</taxon>
        <taxon>Bacillati</taxon>
        <taxon>Bacillota</taxon>
        <taxon>Bacilli</taxon>
        <taxon>Bacillales</taxon>
        <taxon>Caryophanaceae</taxon>
        <taxon>Solibacillus</taxon>
    </lineage>
</organism>
<keyword evidence="2" id="KW-1185">Reference proteome</keyword>
<proteinExistence type="predicted"/>
<evidence type="ECO:0000313" key="2">
    <source>
        <dbReference type="Proteomes" id="UP000600565"/>
    </source>
</evidence>
<reference evidence="1 2" key="1">
    <citation type="submission" date="2020-08" db="EMBL/GenBank/DDBJ databases">
        <title>A Genomic Blueprint of the Chicken Gut Microbiome.</title>
        <authorList>
            <person name="Gilroy R."/>
            <person name="Ravi A."/>
            <person name="Getino M."/>
            <person name="Pursley I."/>
            <person name="Horton D.L."/>
            <person name="Alikhan N.-F."/>
            <person name="Baker D."/>
            <person name="Gharbi K."/>
            <person name="Hall N."/>
            <person name="Watson M."/>
            <person name="Adriaenssens E.M."/>
            <person name="Foster-Nyarko E."/>
            <person name="Jarju S."/>
            <person name="Secka A."/>
            <person name="Antonio M."/>
            <person name="Oren A."/>
            <person name="Chaudhuri R."/>
            <person name="La Ragione R.M."/>
            <person name="Hildebrand F."/>
            <person name="Pallen M.J."/>
        </authorList>
    </citation>
    <scope>NUCLEOTIDE SEQUENCE [LARGE SCALE GENOMIC DNA]</scope>
    <source>
        <strain evidence="1 2">Sa1YVA6</strain>
    </source>
</reference>
<protein>
    <submittedName>
        <fullName evidence="1">Uncharacterized protein</fullName>
    </submittedName>
</protein>
<name>A0ABR8XRP4_9BACL</name>
<comment type="caution">
    <text evidence="1">The sequence shown here is derived from an EMBL/GenBank/DDBJ whole genome shotgun (WGS) entry which is preliminary data.</text>
</comment>
<sequence length="491" mass="56872">MYQTELLSIVSTLLQENAISCEDYRPNEVLVKLEDIDQEINGKDVCIYLREGLLMHGYEEIEFEFDDDDDKVLIVSAIQPRNDVEERTRLITTVLTLLGENVIEHERFQPDSITMNLVNINKKYEGKSIFAFLVEALTFHGFEDIHFNCGDRNWMTVYAKDPQDSFAEQSRLMTTVLVLLGSQVLEFEEYQPNSITVNLVDVNQKINEKDLFEYLREALEFHGFEKVHFNACDGNWITVLAKDGRDMFAKKTKLTTAVLTLLQDDVVEYEQVEQDMIAVNLIDCNMKIQGKEVEVYLEERLSQQGFEDIRFTFGDGHWLFIEAQDPQYNDVELSNLATTVLTLLGNTVYEYGMYYPNSISVNSFNCNKKFNGKRVYEFLSDALELQGYKDIQFFGENGHWWTIFATEPESFETVDLVAVLDTLIGNDVLEYEEIAPGCLTMNLTDCNKQYGRKDVHTYLEEALKLFSYKELQFNYGDDNWLTIIAKQPQTI</sequence>
<dbReference type="Proteomes" id="UP000600565">
    <property type="component" value="Unassembled WGS sequence"/>
</dbReference>
<dbReference type="EMBL" id="JACSPW010000019">
    <property type="protein sequence ID" value="MBD8034597.1"/>
    <property type="molecule type" value="Genomic_DNA"/>
</dbReference>
<accession>A0ABR8XRP4</accession>
<evidence type="ECO:0000313" key="1">
    <source>
        <dbReference type="EMBL" id="MBD8034597.1"/>
    </source>
</evidence>